<reference evidence="2 3" key="1">
    <citation type="journal article" date="2011" name="PLoS Pathog.">
        <title>Endophytic Life Strategies Decoded by Genome and Transcriptome Analyses of the Mutualistic Root Symbiont Piriformospora indica.</title>
        <authorList>
            <person name="Zuccaro A."/>
            <person name="Lahrmann U."/>
            <person name="Guldener U."/>
            <person name="Langen G."/>
            <person name="Pfiffi S."/>
            <person name="Biedenkopf D."/>
            <person name="Wong P."/>
            <person name="Samans B."/>
            <person name="Grimm C."/>
            <person name="Basiewicz M."/>
            <person name="Murat C."/>
            <person name="Martin F."/>
            <person name="Kogel K.H."/>
        </authorList>
    </citation>
    <scope>NUCLEOTIDE SEQUENCE [LARGE SCALE GENOMIC DNA]</scope>
    <source>
        <strain evidence="2 3">DSM 11827</strain>
    </source>
</reference>
<protein>
    <recommendedName>
        <fullName evidence="4">F-box domain-containing protein</fullName>
    </recommendedName>
</protein>
<dbReference type="AlphaFoldDB" id="G4TJX1"/>
<evidence type="ECO:0008006" key="4">
    <source>
        <dbReference type="Google" id="ProtNLM"/>
    </source>
</evidence>
<evidence type="ECO:0000313" key="2">
    <source>
        <dbReference type="EMBL" id="CCA71615.1"/>
    </source>
</evidence>
<evidence type="ECO:0000256" key="1">
    <source>
        <dbReference type="SAM" id="Coils"/>
    </source>
</evidence>
<evidence type="ECO:0000313" key="3">
    <source>
        <dbReference type="Proteomes" id="UP000007148"/>
    </source>
</evidence>
<sequence length="414" mass="47819">MPAPSGDLERLSILGWSQIRIPTPKERDYIQNLISQDERTTRSLKNELERLKLLTERRQKVMKRYSDAVQVATSLRSVCILRINALVVARRKLAPLDAITASTSTTDAPYDEASEIFNEVIECGSAVKQQLSTQLHELEAELLVLEKKIPECEHVLIAERTYLSTLAACTERLSSLLSQYTKDIERKQDILRARRRIPVEIWRQIFLVNMEQEEASLERGYRRGKPPFTAFKLGSVCQFWRDIVESYPAIWQPIAIPHHDYISLAQKDRIRHCAARLGNLLPRAYTYDNAFYTPDKGKACFRFHLLDFLQLTFKRYEAFEVIDKWFSLLRGPSMTHFLRELAPVTRRLTVHPHPYSIRSGIRSQVPYEVLEETEILQGVGVSLAISHNFLPRSLLQRTVSNLRTLMVTNSKLAK</sequence>
<gene>
    <name evidence="2" type="ORF">PIIN_05551</name>
</gene>
<dbReference type="EMBL" id="CAFZ01000127">
    <property type="protein sequence ID" value="CCA71615.1"/>
    <property type="molecule type" value="Genomic_DNA"/>
</dbReference>
<keyword evidence="3" id="KW-1185">Reference proteome</keyword>
<feature type="coiled-coil region" evidence="1">
    <location>
        <begin position="34"/>
        <end position="64"/>
    </location>
</feature>
<organism evidence="2 3">
    <name type="scientific">Serendipita indica (strain DSM 11827)</name>
    <name type="common">Root endophyte fungus</name>
    <name type="synonym">Piriformospora indica</name>
    <dbReference type="NCBI Taxonomy" id="1109443"/>
    <lineage>
        <taxon>Eukaryota</taxon>
        <taxon>Fungi</taxon>
        <taxon>Dikarya</taxon>
        <taxon>Basidiomycota</taxon>
        <taxon>Agaricomycotina</taxon>
        <taxon>Agaricomycetes</taxon>
        <taxon>Sebacinales</taxon>
        <taxon>Serendipitaceae</taxon>
        <taxon>Serendipita</taxon>
    </lineage>
</organism>
<name>G4TJX1_SERID</name>
<keyword evidence="1" id="KW-0175">Coiled coil</keyword>
<accession>G4TJX1</accession>
<dbReference type="OrthoDB" id="3139566at2759"/>
<proteinExistence type="predicted"/>
<dbReference type="Proteomes" id="UP000007148">
    <property type="component" value="Unassembled WGS sequence"/>
</dbReference>
<feature type="coiled-coil region" evidence="1">
    <location>
        <begin position="128"/>
        <end position="155"/>
    </location>
</feature>
<dbReference type="HOGENOM" id="CLU_664133_0_0_1"/>
<comment type="caution">
    <text evidence="2">The sequence shown here is derived from an EMBL/GenBank/DDBJ whole genome shotgun (WGS) entry which is preliminary data.</text>
</comment>
<dbReference type="InParanoid" id="G4TJX1"/>